<evidence type="ECO:0000313" key="2">
    <source>
        <dbReference type="Proteomes" id="UP000252893"/>
    </source>
</evidence>
<evidence type="ECO:0008006" key="3">
    <source>
        <dbReference type="Google" id="ProtNLM"/>
    </source>
</evidence>
<dbReference type="SUPFAM" id="SSF53474">
    <property type="entry name" value="alpha/beta-Hydrolases"/>
    <property type="match status" value="1"/>
</dbReference>
<comment type="caution">
    <text evidence="1">The sequence shown here is derived from an EMBL/GenBank/DDBJ whole genome shotgun (WGS) entry which is preliminary data.</text>
</comment>
<proteinExistence type="predicted"/>
<dbReference type="Gene3D" id="3.40.50.1820">
    <property type="entry name" value="alpha/beta hydrolase"/>
    <property type="match status" value="1"/>
</dbReference>
<dbReference type="InterPro" id="IPR029058">
    <property type="entry name" value="AB_hydrolase_fold"/>
</dbReference>
<dbReference type="AlphaFoldDB" id="A0A366DM30"/>
<dbReference type="OrthoDB" id="332706at2"/>
<dbReference type="Proteomes" id="UP000252893">
    <property type="component" value="Unassembled WGS sequence"/>
</dbReference>
<accession>A0A366DM30</accession>
<name>A0A366DM30_9HYPH</name>
<keyword evidence="2" id="KW-1185">Reference proteome</keyword>
<evidence type="ECO:0000313" key="1">
    <source>
        <dbReference type="EMBL" id="RBO91106.1"/>
    </source>
</evidence>
<reference evidence="1 2" key="1">
    <citation type="submission" date="2018-06" db="EMBL/GenBank/DDBJ databases">
        <title>Genomic Encyclopedia of Type Strains, Phase IV (KMG-IV): sequencing the most valuable type-strain genomes for metagenomic binning, comparative biology and taxonomic classification.</title>
        <authorList>
            <person name="Goeker M."/>
        </authorList>
    </citation>
    <scope>NUCLEOTIDE SEQUENCE [LARGE SCALE GENOMIC DNA]</scope>
    <source>
        <strain evidence="1 2">DSM 25619</strain>
    </source>
</reference>
<dbReference type="EMBL" id="QNRH01000010">
    <property type="protein sequence ID" value="RBO91106.1"/>
    <property type="molecule type" value="Genomic_DNA"/>
</dbReference>
<protein>
    <recommendedName>
        <fullName evidence="3">Alpha/beta hydrolase</fullName>
    </recommendedName>
</protein>
<gene>
    <name evidence="1" type="ORF">DFR47_110107</name>
</gene>
<sequence>MTTTILRPETGRSTLPFVDQYHPDRPLEVNFYRPESYRPEDPVIIVQHGMLRNGDEYRDFWIPAAEKHRLLIVAPTFPDVQFPMAESYNNGLILDERAGLVREKQDWLYGVPARVFAALQAAGVTTQKQARLYGHSAGGQFSHRLLATQDHSIFSDVVAANPGWYTLPDLTRKFPEGMGGIGLDETQLARWFAYPMHIFAGDQDIDEADPNLPDQPEAFAQGPSRYKRAYFVYDFAQKQAQSLGLPFNWKLIDVAGVGHDGAAMSRAAAAYWFEGRIPPASELVFEEATNL</sequence>
<dbReference type="RefSeq" id="WP_113946056.1">
    <property type="nucleotide sequence ID" value="NZ_JBHEEG010000011.1"/>
</dbReference>
<organism evidence="1 2">
    <name type="scientific">Pseudochrobactrum asaccharolyticum</name>
    <dbReference type="NCBI Taxonomy" id="354351"/>
    <lineage>
        <taxon>Bacteria</taxon>
        <taxon>Pseudomonadati</taxon>
        <taxon>Pseudomonadota</taxon>
        <taxon>Alphaproteobacteria</taxon>
        <taxon>Hyphomicrobiales</taxon>
        <taxon>Brucellaceae</taxon>
        <taxon>Pseudochrobactrum</taxon>
    </lineage>
</organism>